<reference evidence="4 5" key="1">
    <citation type="submission" date="2013-03" db="EMBL/GenBank/DDBJ databases">
        <title>The Genome Sequence of Capronia coronata CBS 617.96.</title>
        <authorList>
            <consortium name="The Broad Institute Genomics Platform"/>
            <person name="Cuomo C."/>
            <person name="de Hoog S."/>
            <person name="Gorbushina A."/>
            <person name="Walker B."/>
            <person name="Young S.K."/>
            <person name="Zeng Q."/>
            <person name="Gargeya S."/>
            <person name="Fitzgerald M."/>
            <person name="Haas B."/>
            <person name="Abouelleil A."/>
            <person name="Allen A.W."/>
            <person name="Alvarado L."/>
            <person name="Arachchi H.M."/>
            <person name="Berlin A.M."/>
            <person name="Chapman S.B."/>
            <person name="Gainer-Dewar J."/>
            <person name="Goldberg J."/>
            <person name="Griggs A."/>
            <person name="Gujja S."/>
            <person name="Hansen M."/>
            <person name="Howarth C."/>
            <person name="Imamovic A."/>
            <person name="Ireland A."/>
            <person name="Larimer J."/>
            <person name="McCowan C."/>
            <person name="Murphy C."/>
            <person name="Pearson M."/>
            <person name="Poon T.W."/>
            <person name="Priest M."/>
            <person name="Roberts A."/>
            <person name="Saif S."/>
            <person name="Shea T."/>
            <person name="Sisk P."/>
            <person name="Sykes S."/>
            <person name="Wortman J."/>
            <person name="Nusbaum C."/>
            <person name="Birren B."/>
        </authorList>
    </citation>
    <scope>NUCLEOTIDE SEQUENCE [LARGE SCALE GENOMIC DNA]</scope>
    <source>
        <strain evidence="4 5">CBS 617.96</strain>
    </source>
</reference>
<feature type="domain" description="Spc7 kinetochore protein" evidence="3">
    <location>
        <begin position="1034"/>
        <end position="1357"/>
    </location>
</feature>
<dbReference type="RefSeq" id="XP_007728123.1">
    <property type="nucleotide sequence ID" value="XM_007729933.1"/>
</dbReference>
<dbReference type="InterPro" id="IPR013253">
    <property type="entry name" value="Spc7_domain"/>
</dbReference>
<dbReference type="PANTHER" id="PTHR28260">
    <property type="entry name" value="SPINDLE POLE BODY COMPONENT SPC105"/>
    <property type="match status" value="1"/>
</dbReference>
<dbReference type="GO" id="GO:0007094">
    <property type="term" value="P:mitotic spindle assembly checkpoint signaling"/>
    <property type="evidence" value="ECO:0007669"/>
    <property type="project" value="TreeGrafter"/>
</dbReference>
<feature type="region of interest" description="Disordered" evidence="2">
    <location>
        <begin position="465"/>
        <end position="501"/>
    </location>
</feature>
<feature type="compositionally biased region" description="Basic residues" evidence="2">
    <location>
        <begin position="475"/>
        <end position="493"/>
    </location>
</feature>
<feature type="compositionally biased region" description="Polar residues" evidence="2">
    <location>
        <begin position="132"/>
        <end position="145"/>
    </location>
</feature>
<feature type="region of interest" description="Disordered" evidence="2">
    <location>
        <begin position="630"/>
        <end position="763"/>
    </location>
</feature>
<feature type="region of interest" description="Disordered" evidence="2">
    <location>
        <begin position="1366"/>
        <end position="1403"/>
    </location>
</feature>
<dbReference type="SMART" id="SM00787">
    <property type="entry name" value="Spc7"/>
    <property type="match status" value="1"/>
</dbReference>
<feature type="region of interest" description="Disordered" evidence="2">
    <location>
        <begin position="52"/>
        <end position="383"/>
    </location>
</feature>
<feature type="compositionally biased region" description="Polar residues" evidence="2">
    <location>
        <begin position="630"/>
        <end position="665"/>
    </location>
</feature>
<dbReference type="Proteomes" id="UP000019484">
    <property type="component" value="Unassembled WGS sequence"/>
</dbReference>
<dbReference type="InterPro" id="IPR040850">
    <property type="entry name" value="Knl1_RWD_C"/>
</dbReference>
<dbReference type="SMART" id="SM01315">
    <property type="entry name" value="Spc7_N"/>
    <property type="match status" value="1"/>
</dbReference>
<dbReference type="Pfam" id="PF18210">
    <property type="entry name" value="Knl1_RWD_C"/>
    <property type="match status" value="1"/>
</dbReference>
<protein>
    <recommendedName>
        <fullName evidence="3">Spc7 kinetochore protein domain-containing protein</fullName>
    </recommendedName>
</protein>
<dbReference type="Pfam" id="PF08317">
    <property type="entry name" value="Spc7"/>
    <property type="match status" value="1"/>
</dbReference>
<proteinExistence type="predicted"/>
<dbReference type="GO" id="GO:1990758">
    <property type="term" value="P:mitotic sister chromatid biorientation"/>
    <property type="evidence" value="ECO:0007669"/>
    <property type="project" value="TreeGrafter"/>
</dbReference>
<dbReference type="InterPro" id="IPR033338">
    <property type="entry name" value="Spc105/Spc7"/>
</dbReference>
<feature type="region of interest" description="Disordered" evidence="2">
    <location>
        <begin position="1"/>
        <end position="24"/>
    </location>
</feature>
<dbReference type="GO" id="GO:0034501">
    <property type="term" value="P:protein localization to kinetochore"/>
    <property type="evidence" value="ECO:0007669"/>
    <property type="project" value="TreeGrafter"/>
</dbReference>
<dbReference type="eggNOG" id="ENOG502S20P">
    <property type="taxonomic scope" value="Eukaryota"/>
</dbReference>
<feature type="compositionally biased region" description="Basic and acidic residues" evidence="2">
    <location>
        <begin position="1573"/>
        <end position="1588"/>
    </location>
</feature>
<dbReference type="OrthoDB" id="5592879at2759"/>
<sequence length="1753" mass="191595">MADSATDRKAPRPKARQSIAHVPSSKISALKDNITTDIAALQAQNNVAQVMKKKSRGKSLGPGGLEALTESTGNTTKTTAPFQIKSILKPTVPLTPPKAIPTFDELRKRSTGKGRSPSRNGGEDLLIDFSTPGPSTQDAVETSLTGEDKIADPFSPIRRRMPSRSDAGSADNLERQQEEELKRQAEKQAILERRAARRKSLANRRVSFAPEATLHTWSVMELAEDSTTSSATNSTRRQSSMTAAQSPVASALSPETAAAPSTPIEEPEHQIAAESPAHQRDLHQKKRRRRSSGLSEPLLDASQDEVFSSSPSGDVIANSSPLRVEEGIESSDESDTDGDTAMSLDDGTAQTIASEDSGSSTHSSLEDRLRQAASQAGTRGIDYDEQSDDLSMELATGTVTNAFQPWARKRTADPEGSAVFDQENVNPFEVPRQATTLQQPIYPDIQEDEDQTEGMTMDVTMAVGRIVSRQSPSKKGGKSPMSRRRSSVRRRRSSAGESTCDEPMEFTMVQGGIIDVEADRTTGNTTNVRADEDITMEFTTAVGGVLGNSARRESGLSEQTDENESMDMTTAVGGILAPIEEQTEPQTDVEDEQTMAMEMTRAVGTILDQTPAGAKRATRKSGGVAIVENTVSMTPKGQPAQQTTPKSTPKSHQHMTSVASETGSPSLALKPRLSGRAQRSATRSSTTPQSKPQRSTPVKSTDRTQHGTPSKQITPLPARAEPPNKTPLSANVTHRTASPKKLFKAEIKARSSPGSVKREANLKANTLFSRDSETGQQTPSVVLQAPKIQMMRRRSSGIGLDKEGIGSPRVSEILDRRASIGESVPQFKLGNTEPRRLRLEDPKVLGHEVEAERVEEHRRESGRFIMEQEADQQQEETATLQLKGMIDAMSPKKPKTSKLKGRKSLAVGAAKGLLGKRPAELDLDDEDEADSTPKRLKMVSREGSPVKKVHLPKPPSKDETTGRLKFLHDVASTEGITPTLANASPKRKSVAPSPSSVGRYRDVEIHDDARPTSFEDKMDNVVGAIDVSTAQMEYGDDDSEQDKISLQEFLNMTNIHFIELSTTKRRHTMAQSMPSTEPQDGGDHNSTEATFVAAATTLPLLELYQHATRELKSYISTGRKIIRTIEAETLAEQPPLFREYLDARPDVKLVMDNQFRNGKANARLQSKEGWYQWRAQLVEGLRAGLEGINQGMSTDLALLDQQRTTLDGVIPQLLHEQSELERQKLSLQQRLEELNSVDQEALNDCRHQLRAANDYGLKRSALLESLREQMKGKDEAVAAAKEMKVEMLEQIAEADRVREEHKGWPAADVLAFKSKVETIEKQTGWRMLAVEEDADEPSDCGPALTIVYKDDLRLFFHPQAFQCNTAKAPRRRSGRKSASVSGPTAPISLTFAPTDEDDLEERPPQLSTEKRFFLQMIRSQLHVFAMMPKGSVASKTLLSTVSQGWDVACKVSEEIRLLNLVGITTASILSDEKLSIKVVLVLPDQGGRVDIDFTVTATILNDGAMVASTNVTANAVYGSVSDILSGAKCRKVQHALGKEVESRTLGEGACVSAVQGFRAWFQQQRQQMQMQTERSKEERAVQSKEEVKATTQAPASVSVPAVAIGDGVVVSRYAPTSALGPVTTSSSAPKRSPLAPKRSNLVQKKALPIPKQRLEKFTMQTSSHQQHQQQGVSAAAADKENFNPALPILAAGKMHDSEELVKTRLDWADKDAQMQMPMHTPMQVPKAAIPPEMQEVMMHTPIKRVGALRRSPI</sequence>
<evidence type="ECO:0000313" key="4">
    <source>
        <dbReference type="EMBL" id="EXJ78675.1"/>
    </source>
</evidence>
<dbReference type="GO" id="GO:0000776">
    <property type="term" value="C:kinetochore"/>
    <property type="evidence" value="ECO:0007669"/>
    <property type="project" value="TreeGrafter"/>
</dbReference>
<dbReference type="Pfam" id="PF15402">
    <property type="entry name" value="MELT_2"/>
    <property type="match status" value="6"/>
</dbReference>
<feature type="region of interest" description="Disordered" evidence="2">
    <location>
        <begin position="1618"/>
        <end position="1647"/>
    </location>
</feature>
<dbReference type="STRING" id="1182541.W9XMW4"/>
<feature type="compositionally biased region" description="Acidic residues" evidence="2">
    <location>
        <begin position="921"/>
        <end position="930"/>
    </location>
</feature>
<evidence type="ECO:0000256" key="2">
    <source>
        <dbReference type="SAM" id="MobiDB-lite"/>
    </source>
</evidence>
<feature type="compositionally biased region" description="Basic and acidic residues" evidence="2">
    <location>
        <begin position="172"/>
        <end position="194"/>
    </location>
</feature>
<feature type="compositionally biased region" description="Polar residues" evidence="2">
    <location>
        <begin position="726"/>
        <end position="736"/>
    </location>
</feature>
<evidence type="ECO:0000313" key="5">
    <source>
        <dbReference type="Proteomes" id="UP000019484"/>
    </source>
</evidence>
<comment type="caution">
    <text evidence="4">The sequence shown here is derived from an EMBL/GenBank/DDBJ whole genome shotgun (WGS) entry which is preliminary data.</text>
</comment>
<feature type="compositionally biased region" description="Basic and acidic residues" evidence="2">
    <location>
        <begin position="266"/>
        <end position="282"/>
    </location>
</feature>
<feature type="compositionally biased region" description="Basic and acidic residues" evidence="2">
    <location>
        <begin position="1"/>
        <end position="10"/>
    </location>
</feature>
<feature type="compositionally biased region" description="Acidic residues" evidence="2">
    <location>
        <begin position="327"/>
        <end position="338"/>
    </location>
</feature>
<keyword evidence="1" id="KW-0175">Coiled coil</keyword>
<feature type="compositionally biased region" description="Polar residues" evidence="2">
    <location>
        <begin position="305"/>
        <end position="321"/>
    </location>
</feature>
<dbReference type="PANTHER" id="PTHR28260:SF1">
    <property type="entry name" value="SPINDLE POLE BODY COMPONENT SPC105"/>
    <property type="match status" value="1"/>
</dbReference>
<gene>
    <name evidence="4" type="ORF">A1O1_09077</name>
</gene>
<feature type="region of interest" description="Disordered" evidence="2">
    <location>
        <begin position="1568"/>
        <end position="1592"/>
    </location>
</feature>
<feature type="coiled-coil region" evidence="1">
    <location>
        <begin position="1263"/>
        <end position="1300"/>
    </location>
</feature>
<organism evidence="4 5">
    <name type="scientific">Capronia coronata CBS 617.96</name>
    <dbReference type="NCBI Taxonomy" id="1182541"/>
    <lineage>
        <taxon>Eukaryota</taxon>
        <taxon>Fungi</taxon>
        <taxon>Dikarya</taxon>
        <taxon>Ascomycota</taxon>
        <taxon>Pezizomycotina</taxon>
        <taxon>Eurotiomycetes</taxon>
        <taxon>Chaetothyriomycetidae</taxon>
        <taxon>Chaetothyriales</taxon>
        <taxon>Herpotrichiellaceae</taxon>
        <taxon>Capronia</taxon>
    </lineage>
</organism>
<dbReference type="EMBL" id="AMWN01000011">
    <property type="protein sequence ID" value="EXJ78675.1"/>
    <property type="molecule type" value="Genomic_DNA"/>
</dbReference>
<feature type="region of interest" description="Disordered" evidence="2">
    <location>
        <begin position="918"/>
        <end position="962"/>
    </location>
</feature>
<feature type="region of interest" description="Disordered" evidence="2">
    <location>
        <begin position="979"/>
        <end position="998"/>
    </location>
</feature>
<accession>W9XMW4</accession>
<dbReference type="GeneID" id="19163922"/>
<keyword evidence="5" id="KW-1185">Reference proteome</keyword>
<feature type="compositionally biased region" description="Polar residues" evidence="2">
    <location>
        <begin position="677"/>
        <end position="699"/>
    </location>
</feature>
<name>W9XMW4_9EURO</name>
<feature type="compositionally biased region" description="Polar residues" evidence="2">
    <location>
        <begin position="69"/>
        <end position="81"/>
    </location>
</feature>
<feature type="compositionally biased region" description="Low complexity" evidence="2">
    <location>
        <begin position="226"/>
        <end position="240"/>
    </location>
</feature>
<evidence type="ECO:0000256" key="1">
    <source>
        <dbReference type="SAM" id="Coils"/>
    </source>
</evidence>
<dbReference type="HOGENOM" id="CLU_002533_1_0_1"/>
<feature type="compositionally biased region" description="Polar residues" evidence="2">
    <location>
        <begin position="348"/>
        <end position="363"/>
    </location>
</feature>
<evidence type="ECO:0000259" key="3">
    <source>
        <dbReference type="SMART" id="SM00787"/>
    </source>
</evidence>